<keyword evidence="1" id="KW-1133">Transmembrane helix</keyword>
<sequence length="126" mass="14332">MGTMNFSKTLLQVMCQCIMKWPACYPPNFYPIKDACDVCTSLVAIIQLIVLFCIVITSSASSVFLVDEIRQNAVSFKKDEHLSNETTKLLKSFHVRLSRWVGCILYFSQKYSAIQAGTQIHRIHHA</sequence>
<dbReference type="KEGG" id="hro:HELRODRAFT_171418"/>
<reference evidence="4" key="1">
    <citation type="submission" date="2012-12" db="EMBL/GenBank/DDBJ databases">
        <authorList>
            <person name="Hellsten U."/>
            <person name="Grimwood J."/>
            <person name="Chapman J.A."/>
            <person name="Shapiro H."/>
            <person name="Aerts A."/>
            <person name="Otillar R.P."/>
            <person name="Terry A.Y."/>
            <person name="Boore J.L."/>
            <person name="Simakov O."/>
            <person name="Marletaz F."/>
            <person name="Cho S.-J."/>
            <person name="Edsinger-Gonzales E."/>
            <person name="Havlak P."/>
            <person name="Kuo D.-H."/>
            <person name="Larsson T."/>
            <person name="Lv J."/>
            <person name="Arendt D."/>
            <person name="Savage R."/>
            <person name="Osoegawa K."/>
            <person name="de Jong P."/>
            <person name="Lindberg D.R."/>
            <person name="Seaver E.C."/>
            <person name="Weisblat D.A."/>
            <person name="Putnam N.H."/>
            <person name="Grigoriev I.V."/>
            <person name="Rokhsar D.S."/>
        </authorList>
    </citation>
    <scope>NUCLEOTIDE SEQUENCE</scope>
</reference>
<evidence type="ECO:0000313" key="4">
    <source>
        <dbReference type="Proteomes" id="UP000015101"/>
    </source>
</evidence>
<gene>
    <name evidence="3" type="primary">20203641</name>
    <name evidence="2" type="ORF">HELRODRAFT_171418</name>
</gene>
<name>T1F492_HELRO</name>
<evidence type="ECO:0000313" key="2">
    <source>
        <dbReference type="EMBL" id="ESO05750.1"/>
    </source>
</evidence>
<reference evidence="2 4" key="2">
    <citation type="journal article" date="2013" name="Nature">
        <title>Insights into bilaterian evolution from three spiralian genomes.</title>
        <authorList>
            <person name="Simakov O."/>
            <person name="Marletaz F."/>
            <person name="Cho S.J."/>
            <person name="Edsinger-Gonzales E."/>
            <person name="Havlak P."/>
            <person name="Hellsten U."/>
            <person name="Kuo D.H."/>
            <person name="Larsson T."/>
            <person name="Lv J."/>
            <person name="Arendt D."/>
            <person name="Savage R."/>
            <person name="Osoegawa K."/>
            <person name="de Jong P."/>
            <person name="Grimwood J."/>
            <person name="Chapman J.A."/>
            <person name="Shapiro H."/>
            <person name="Aerts A."/>
            <person name="Otillar R.P."/>
            <person name="Terry A.Y."/>
            <person name="Boore J.L."/>
            <person name="Grigoriev I.V."/>
            <person name="Lindberg D.R."/>
            <person name="Seaver E.C."/>
            <person name="Weisblat D.A."/>
            <person name="Putnam N.H."/>
            <person name="Rokhsar D.S."/>
        </authorList>
    </citation>
    <scope>NUCLEOTIDE SEQUENCE</scope>
</reference>
<keyword evidence="1" id="KW-0472">Membrane</keyword>
<dbReference type="CTD" id="20203641"/>
<accession>T1F492</accession>
<evidence type="ECO:0000256" key="1">
    <source>
        <dbReference type="SAM" id="Phobius"/>
    </source>
</evidence>
<dbReference type="EnsemblMetazoa" id="HelroT171418">
    <property type="protein sequence ID" value="HelroP171418"/>
    <property type="gene ID" value="HelroG171418"/>
</dbReference>
<keyword evidence="4" id="KW-1185">Reference proteome</keyword>
<reference evidence="3" key="3">
    <citation type="submission" date="2015-06" db="UniProtKB">
        <authorList>
            <consortium name="EnsemblMetazoa"/>
        </authorList>
    </citation>
    <scope>IDENTIFICATION</scope>
</reference>
<dbReference type="HOGENOM" id="CLU_1983970_0_0_1"/>
<dbReference type="EMBL" id="AMQM01003870">
    <property type="status" value="NOT_ANNOTATED_CDS"/>
    <property type="molecule type" value="Genomic_DNA"/>
</dbReference>
<dbReference type="GeneID" id="20203641"/>
<protein>
    <submittedName>
        <fullName evidence="2 3">Uncharacterized protein</fullName>
    </submittedName>
</protein>
<feature type="transmembrane region" description="Helical" evidence="1">
    <location>
        <begin position="42"/>
        <end position="66"/>
    </location>
</feature>
<proteinExistence type="predicted"/>
<keyword evidence="1" id="KW-0812">Transmembrane</keyword>
<dbReference type="AlphaFoldDB" id="T1F492"/>
<dbReference type="Proteomes" id="UP000015101">
    <property type="component" value="Unassembled WGS sequence"/>
</dbReference>
<dbReference type="EMBL" id="KB096325">
    <property type="protein sequence ID" value="ESO05750.1"/>
    <property type="molecule type" value="Genomic_DNA"/>
</dbReference>
<dbReference type="InParanoid" id="T1F492"/>
<dbReference type="RefSeq" id="XP_009016383.1">
    <property type="nucleotide sequence ID" value="XM_009018135.1"/>
</dbReference>
<organism evidence="3 4">
    <name type="scientific">Helobdella robusta</name>
    <name type="common">Californian leech</name>
    <dbReference type="NCBI Taxonomy" id="6412"/>
    <lineage>
        <taxon>Eukaryota</taxon>
        <taxon>Metazoa</taxon>
        <taxon>Spiralia</taxon>
        <taxon>Lophotrochozoa</taxon>
        <taxon>Annelida</taxon>
        <taxon>Clitellata</taxon>
        <taxon>Hirudinea</taxon>
        <taxon>Rhynchobdellida</taxon>
        <taxon>Glossiphoniidae</taxon>
        <taxon>Helobdella</taxon>
    </lineage>
</organism>
<evidence type="ECO:0000313" key="3">
    <source>
        <dbReference type="EnsemblMetazoa" id="HelroP171418"/>
    </source>
</evidence>